<feature type="transmembrane region" description="Helical" evidence="6">
    <location>
        <begin position="41"/>
        <end position="62"/>
    </location>
</feature>
<dbReference type="EMBL" id="BAABBO010000010">
    <property type="protein sequence ID" value="GAA3965330.1"/>
    <property type="molecule type" value="Genomic_DNA"/>
</dbReference>
<keyword evidence="8" id="KW-1185">Reference proteome</keyword>
<organism evidence="7 8">
    <name type="scientific">Allohahella marinimesophila</name>
    <dbReference type="NCBI Taxonomy" id="1054972"/>
    <lineage>
        <taxon>Bacteria</taxon>
        <taxon>Pseudomonadati</taxon>
        <taxon>Pseudomonadota</taxon>
        <taxon>Gammaproteobacteria</taxon>
        <taxon>Oceanospirillales</taxon>
        <taxon>Hahellaceae</taxon>
        <taxon>Allohahella</taxon>
    </lineage>
</organism>
<evidence type="ECO:0000313" key="7">
    <source>
        <dbReference type="EMBL" id="GAA3965330.1"/>
    </source>
</evidence>
<dbReference type="Pfam" id="PF01810">
    <property type="entry name" value="LysE"/>
    <property type="match status" value="1"/>
</dbReference>
<comment type="subcellular location">
    <subcellularLocation>
        <location evidence="1">Cell membrane</location>
        <topology evidence="1">Multi-pass membrane protein</topology>
    </subcellularLocation>
</comment>
<evidence type="ECO:0000256" key="2">
    <source>
        <dbReference type="ARBA" id="ARBA00022475"/>
    </source>
</evidence>
<evidence type="ECO:0000313" key="8">
    <source>
        <dbReference type="Proteomes" id="UP001501337"/>
    </source>
</evidence>
<dbReference type="RefSeq" id="WP_344806639.1">
    <property type="nucleotide sequence ID" value="NZ_BAABBO010000010.1"/>
</dbReference>
<evidence type="ECO:0000256" key="5">
    <source>
        <dbReference type="ARBA" id="ARBA00023136"/>
    </source>
</evidence>
<accession>A0ABP7PGL8</accession>
<dbReference type="InterPro" id="IPR001123">
    <property type="entry name" value="LeuE-type"/>
</dbReference>
<keyword evidence="2" id="KW-1003">Cell membrane</keyword>
<evidence type="ECO:0000256" key="1">
    <source>
        <dbReference type="ARBA" id="ARBA00004651"/>
    </source>
</evidence>
<sequence length="197" mass="21137">MTLSTMLPMSAFALAASISPGPVNLVCLSSGTRYPVHQGLIFVTGATLGFLVLFVAVGLGLYSVLAMVPVLKEVLTWAGVAFVFYLSYQLALDDGRLPESEVPKAPGFMSGVFMQWLNPKAWLASASGIGAFTSGSEFNQVIVFAALYLPICWLSLSGWVFAGAFLRRYVHRADILVTINRMLAGMLAASCVYLVIN</sequence>
<keyword evidence="3 6" id="KW-0812">Transmembrane</keyword>
<proteinExistence type="predicted"/>
<dbReference type="PANTHER" id="PTHR30086:SF20">
    <property type="entry name" value="ARGININE EXPORTER PROTEIN ARGO-RELATED"/>
    <property type="match status" value="1"/>
</dbReference>
<gene>
    <name evidence="7" type="ORF">GCM10022278_23940</name>
</gene>
<reference evidence="8" key="1">
    <citation type="journal article" date="2019" name="Int. J. Syst. Evol. Microbiol.">
        <title>The Global Catalogue of Microorganisms (GCM) 10K type strain sequencing project: providing services to taxonomists for standard genome sequencing and annotation.</title>
        <authorList>
            <consortium name="The Broad Institute Genomics Platform"/>
            <consortium name="The Broad Institute Genome Sequencing Center for Infectious Disease"/>
            <person name="Wu L."/>
            <person name="Ma J."/>
        </authorList>
    </citation>
    <scope>NUCLEOTIDE SEQUENCE [LARGE SCALE GENOMIC DNA]</scope>
    <source>
        <strain evidence="8">JCM 17555</strain>
    </source>
</reference>
<keyword evidence="5 6" id="KW-0472">Membrane</keyword>
<keyword evidence="4 6" id="KW-1133">Transmembrane helix</keyword>
<feature type="transmembrane region" description="Helical" evidence="6">
    <location>
        <begin position="141"/>
        <end position="166"/>
    </location>
</feature>
<feature type="transmembrane region" description="Helical" evidence="6">
    <location>
        <begin position="178"/>
        <end position="196"/>
    </location>
</feature>
<name>A0ABP7PGL8_9GAMM</name>
<dbReference type="Proteomes" id="UP001501337">
    <property type="component" value="Unassembled WGS sequence"/>
</dbReference>
<evidence type="ECO:0000256" key="4">
    <source>
        <dbReference type="ARBA" id="ARBA00022989"/>
    </source>
</evidence>
<evidence type="ECO:0000256" key="6">
    <source>
        <dbReference type="SAM" id="Phobius"/>
    </source>
</evidence>
<comment type="caution">
    <text evidence="7">The sequence shown here is derived from an EMBL/GenBank/DDBJ whole genome shotgun (WGS) entry which is preliminary data.</text>
</comment>
<evidence type="ECO:0000256" key="3">
    <source>
        <dbReference type="ARBA" id="ARBA00022692"/>
    </source>
</evidence>
<feature type="transmembrane region" description="Helical" evidence="6">
    <location>
        <begin position="74"/>
        <end position="91"/>
    </location>
</feature>
<dbReference type="PANTHER" id="PTHR30086">
    <property type="entry name" value="ARGININE EXPORTER PROTEIN ARGO"/>
    <property type="match status" value="1"/>
</dbReference>
<protein>
    <submittedName>
        <fullName evidence="7">LysE family translocator</fullName>
    </submittedName>
</protein>